<dbReference type="InterPro" id="IPR025422">
    <property type="entry name" value="TGA_domain"/>
</dbReference>
<dbReference type="Pfam" id="PF14144">
    <property type="entry name" value="DOG1"/>
    <property type="match status" value="1"/>
</dbReference>
<dbReference type="PROSITE" id="PS51806">
    <property type="entry name" value="DOG1"/>
    <property type="match status" value="1"/>
</dbReference>
<dbReference type="GO" id="GO:0006351">
    <property type="term" value="P:DNA-templated transcription"/>
    <property type="evidence" value="ECO:0007669"/>
    <property type="project" value="InterPro"/>
</dbReference>
<proteinExistence type="predicted"/>
<evidence type="ECO:0000313" key="2">
    <source>
        <dbReference type="EMBL" id="KOM43216.1"/>
    </source>
</evidence>
<dbReference type="EMBL" id="CM003375">
    <property type="protein sequence ID" value="KOM43216.1"/>
    <property type="molecule type" value="Genomic_DNA"/>
</dbReference>
<dbReference type="GO" id="GO:0043565">
    <property type="term" value="F:sequence-specific DNA binding"/>
    <property type="evidence" value="ECO:0007669"/>
    <property type="project" value="InterPro"/>
</dbReference>
<name>A0A0L9UKJ9_PHAAN</name>
<evidence type="ECO:0000313" key="3">
    <source>
        <dbReference type="Proteomes" id="UP000053144"/>
    </source>
</evidence>
<protein>
    <recommendedName>
        <fullName evidence="1">DOG1 domain-containing protein</fullName>
    </recommendedName>
</protein>
<sequence>MVTSFANFHRFWFLQLKVMVKELKDDHSEEAMDRIMRQHQDYFVEKWEEVERDPLSVFLAPWTTTLERSLHWITGWRPTTIFHLIYTESSLLFESHIIDILYGIRTGDLGDLSPSQFRLMSDLQCDTVKEENEITEELAEWQETASEMMSCEMDMTEKITELIPIIKKADDLRMRTLQGVVRLLSKQQAMEFLIASGELLFGIRSWGMTHDASIS</sequence>
<feature type="domain" description="DOG1" evidence="1">
    <location>
        <begin position="2"/>
        <end position="213"/>
    </location>
</feature>
<gene>
    <name evidence="2" type="ORF">LR48_Vigan05g082000</name>
</gene>
<dbReference type="InterPro" id="IPR051886">
    <property type="entry name" value="Seed_Dev/Stress_Resp_Reg"/>
</dbReference>
<dbReference type="STRING" id="3914.A0A0L9UKJ9"/>
<evidence type="ECO:0000259" key="1">
    <source>
        <dbReference type="PROSITE" id="PS51806"/>
    </source>
</evidence>
<organism evidence="2 3">
    <name type="scientific">Phaseolus angularis</name>
    <name type="common">Azuki bean</name>
    <name type="synonym">Vigna angularis</name>
    <dbReference type="NCBI Taxonomy" id="3914"/>
    <lineage>
        <taxon>Eukaryota</taxon>
        <taxon>Viridiplantae</taxon>
        <taxon>Streptophyta</taxon>
        <taxon>Embryophyta</taxon>
        <taxon>Tracheophyta</taxon>
        <taxon>Spermatophyta</taxon>
        <taxon>Magnoliopsida</taxon>
        <taxon>eudicotyledons</taxon>
        <taxon>Gunneridae</taxon>
        <taxon>Pentapetalae</taxon>
        <taxon>rosids</taxon>
        <taxon>fabids</taxon>
        <taxon>Fabales</taxon>
        <taxon>Fabaceae</taxon>
        <taxon>Papilionoideae</taxon>
        <taxon>50 kb inversion clade</taxon>
        <taxon>NPAAA clade</taxon>
        <taxon>indigoferoid/millettioid clade</taxon>
        <taxon>Phaseoleae</taxon>
        <taxon>Vigna</taxon>
    </lineage>
</organism>
<dbReference type="PANTHER" id="PTHR46354">
    <property type="entry name" value="DOG1 DOMAIN-CONTAINING PROTEIN"/>
    <property type="match status" value="1"/>
</dbReference>
<dbReference type="Gramene" id="KOM43216">
    <property type="protein sequence ID" value="KOM43216"/>
    <property type="gene ID" value="LR48_Vigan05g082000"/>
</dbReference>
<reference evidence="3" key="1">
    <citation type="journal article" date="2015" name="Proc. Natl. Acad. Sci. U.S.A.">
        <title>Genome sequencing of adzuki bean (Vigna angularis) provides insight into high starch and low fat accumulation and domestication.</title>
        <authorList>
            <person name="Yang K."/>
            <person name="Tian Z."/>
            <person name="Chen C."/>
            <person name="Luo L."/>
            <person name="Zhao B."/>
            <person name="Wang Z."/>
            <person name="Yu L."/>
            <person name="Li Y."/>
            <person name="Sun Y."/>
            <person name="Li W."/>
            <person name="Chen Y."/>
            <person name="Li Y."/>
            <person name="Zhang Y."/>
            <person name="Ai D."/>
            <person name="Zhao J."/>
            <person name="Shang C."/>
            <person name="Ma Y."/>
            <person name="Wu B."/>
            <person name="Wang M."/>
            <person name="Gao L."/>
            <person name="Sun D."/>
            <person name="Zhang P."/>
            <person name="Guo F."/>
            <person name="Wang W."/>
            <person name="Li Y."/>
            <person name="Wang J."/>
            <person name="Varshney R.K."/>
            <person name="Wang J."/>
            <person name="Ling H.Q."/>
            <person name="Wan P."/>
        </authorList>
    </citation>
    <scope>NUCLEOTIDE SEQUENCE</scope>
    <source>
        <strain evidence="3">cv. Jingnong 6</strain>
    </source>
</reference>
<dbReference type="AlphaFoldDB" id="A0A0L9UKJ9"/>
<dbReference type="Proteomes" id="UP000053144">
    <property type="component" value="Chromosome 5"/>
</dbReference>
<dbReference type="OMA" id="WQDGASE"/>
<accession>A0A0L9UKJ9</accession>
<dbReference type="PANTHER" id="PTHR46354:SF12">
    <property type="entry name" value="DNA-BINDING PROTEIN-LIKE PROTEIN"/>
    <property type="match status" value="1"/>
</dbReference>